<dbReference type="EMBL" id="QNUL01000004">
    <property type="protein sequence ID" value="REA62921.1"/>
    <property type="molecule type" value="Genomic_DNA"/>
</dbReference>
<keyword evidence="2" id="KW-1185">Reference proteome</keyword>
<organism evidence="1 2">
    <name type="scientific">Dyadobacter luteus</name>
    <dbReference type="NCBI Taxonomy" id="2259619"/>
    <lineage>
        <taxon>Bacteria</taxon>
        <taxon>Pseudomonadati</taxon>
        <taxon>Bacteroidota</taxon>
        <taxon>Cytophagia</taxon>
        <taxon>Cytophagales</taxon>
        <taxon>Spirosomataceae</taxon>
        <taxon>Dyadobacter</taxon>
    </lineage>
</organism>
<dbReference type="Gene3D" id="1.10.3210.10">
    <property type="entry name" value="Hypothetical protein af1432"/>
    <property type="match status" value="1"/>
</dbReference>
<protein>
    <recommendedName>
        <fullName evidence="3">HD domain-containing protein</fullName>
    </recommendedName>
</protein>
<evidence type="ECO:0008006" key="3">
    <source>
        <dbReference type="Google" id="ProtNLM"/>
    </source>
</evidence>
<dbReference type="PANTHER" id="PTHR11373:SF4">
    <property type="entry name" value="DEOXYNUCLEOSIDE TRIPHOSPHATE TRIPHOSPHOHYDROLASE SAMHD1"/>
    <property type="match status" value="1"/>
</dbReference>
<dbReference type="SUPFAM" id="SSF109604">
    <property type="entry name" value="HD-domain/PDEase-like"/>
    <property type="match status" value="1"/>
</dbReference>
<dbReference type="GO" id="GO:0006203">
    <property type="term" value="P:dGTP catabolic process"/>
    <property type="evidence" value="ECO:0007669"/>
    <property type="project" value="TreeGrafter"/>
</dbReference>
<dbReference type="Proteomes" id="UP000256373">
    <property type="component" value="Unassembled WGS sequence"/>
</dbReference>
<dbReference type="OrthoDB" id="9814017at2"/>
<dbReference type="PANTHER" id="PTHR11373">
    <property type="entry name" value="DEOXYNUCLEOSIDE TRIPHOSPHATE TRIPHOSPHOHYDROLASE"/>
    <property type="match status" value="1"/>
</dbReference>
<dbReference type="AlphaFoldDB" id="A0A3D8YEG7"/>
<sequence>MTYQDFVYGQIEIDQPVLNALISTASMQRLKGILQHGITGFLGITKPITRFEHSVGAMLLVRHSQAPLTEQIAAVLHDVSHTAFSHVTDHVFCTPAGESFHEIMKQTFLAQSDIAQVLADYGYDWRDLLDDSVYPILEQPSPLLCADRLDYFFRDSLALEIITGQQVIYILSHLVIREKQIVVNDLVAARLLAQAYMKTDQQCWSSLQAIGLYEQTASAIRRALQIAVIQESDVWGTDQEFWDKLNASEDVILKDQLSRLSSKALFVESAESPDFVLTPKIRTVDPLVLVEGKLAPLSVFDSSYLQLRETYLNEKNRPLALQQV</sequence>
<proteinExistence type="predicted"/>
<gene>
    <name evidence="1" type="ORF">DSL64_08395</name>
</gene>
<evidence type="ECO:0000313" key="2">
    <source>
        <dbReference type="Proteomes" id="UP000256373"/>
    </source>
</evidence>
<evidence type="ECO:0000313" key="1">
    <source>
        <dbReference type="EMBL" id="REA62921.1"/>
    </source>
</evidence>
<comment type="caution">
    <text evidence="1">The sequence shown here is derived from an EMBL/GenBank/DDBJ whole genome shotgun (WGS) entry which is preliminary data.</text>
</comment>
<reference evidence="1 2" key="1">
    <citation type="submission" date="2018-07" db="EMBL/GenBank/DDBJ databases">
        <title>Dyadobacter roseus sp. nov., isolated from rose rhizosphere soil.</title>
        <authorList>
            <person name="Chen L."/>
        </authorList>
    </citation>
    <scope>NUCLEOTIDE SEQUENCE [LARGE SCALE GENOMIC DNA]</scope>
    <source>
        <strain evidence="1 2">RS19</strain>
    </source>
</reference>
<name>A0A3D8YEG7_9BACT</name>
<accession>A0A3D8YEG7</accession>
<dbReference type="InterPro" id="IPR050135">
    <property type="entry name" value="dGTPase-like"/>
</dbReference>
<dbReference type="GO" id="GO:0008832">
    <property type="term" value="F:dGTPase activity"/>
    <property type="evidence" value="ECO:0007669"/>
    <property type="project" value="TreeGrafter"/>
</dbReference>
<dbReference type="RefSeq" id="WP_115830229.1">
    <property type="nucleotide sequence ID" value="NZ_QNUL01000004.1"/>
</dbReference>